<feature type="compositionally biased region" description="Basic and acidic residues" evidence="1">
    <location>
        <begin position="919"/>
        <end position="938"/>
    </location>
</feature>
<protein>
    <submittedName>
        <fullName evidence="2">Uncharacterized protein</fullName>
    </submittedName>
</protein>
<feature type="compositionally biased region" description="Polar residues" evidence="1">
    <location>
        <begin position="947"/>
        <end position="962"/>
    </location>
</feature>
<proteinExistence type="predicted"/>
<feature type="region of interest" description="Disordered" evidence="1">
    <location>
        <begin position="902"/>
        <end position="996"/>
    </location>
</feature>
<feature type="region of interest" description="Disordered" evidence="1">
    <location>
        <begin position="348"/>
        <end position="371"/>
    </location>
</feature>
<reference evidence="2 3" key="1">
    <citation type="submission" date="2023-02" db="EMBL/GenBank/DDBJ databases">
        <title>Dictyobacter halimunensis sp. nov., a new member of the class Ktedonobacteria from forest soil in a geothermal area.</title>
        <authorList>
            <person name="Rachmania M.K."/>
            <person name="Ningsih F."/>
            <person name="Sakai Y."/>
            <person name="Yabe S."/>
            <person name="Yokota A."/>
            <person name="Sjamsuridzal W."/>
        </authorList>
    </citation>
    <scope>NUCLEOTIDE SEQUENCE [LARGE SCALE GENOMIC DNA]</scope>
    <source>
        <strain evidence="2 3">S3.2.2.5</strain>
    </source>
</reference>
<accession>A0ABQ6FU29</accession>
<dbReference type="Proteomes" id="UP001344906">
    <property type="component" value="Unassembled WGS sequence"/>
</dbReference>
<dbReference type="RefSeq" id="WP_338251515.1">
    <property type="nucleotide sequence ID" value="NZ_BSRI01000002.1"/>
</dbReference>
<name>A0ABQ6FU29_9CHLR</name>
<evidence type="ECO:0000313" key="3">
    <source>
        <dbReference type="Proteomes" id="UP001344906"/>
    </source>
</evidence>
<dbReference type="EMBL" id="BSRI01000002">
    <property type="protein sequence ID" value="GLV56319.1"/>
    <property type="molecule type" value="Genomic_DNA"/>
</dbReference>
<organism evidence="2 3">
    <name type="scientific">Dictyobacter halimunensis</name>
    <dbReference type="NCBI Taxonomy" id="3026934"/>
    <lineage>
        <taxon>Bacteria</taxon>
        <taxon>Bacillati</taxon>
        <taxon>Chloroflexota</taxon>
        <taxon>Ktedonobacteria</taxon>
        <taxon>Ktedonobacterales</taxon>
        <taxon>Dictyobacteraceae</taxon>
        <taxon>Dictyobacter</taxon>
    </lineage>
</organism>
<gene>
    <name evidence="2" type="ORF">KDH_31600</name>
</gene>
<evidence type="ECO:0000313" key="2">
    <source>
        <dbReference type="EMBL" id="GLV56319.1"/>
    </source>
</evidence>
<comment type="caution">
    <text evidence="2">The sequence shown here is derived from an EMBL/GenBank/DDBJ whole genome shotgun (WGS) entry which is preliminary data.</text>
</comment>
<keyword evidence="3" id="KW-1185">Reference proteome</keyword>
<evidence type="ECO:0000256" key="1">
    <source>
        <dbReference type="SAM" id="MobiDB-lite"/>
    </source>
</evidence>
<sequence length="996" mass="109677">MITYEKRLINTMEVLQALQVLIAPGHVAELRILNATTRASRYPYQASGYFNDPLAMVEALKTLTSAKGVYVTLQPCIPKLLARAQNRLRSADEMRMNKSSTSDGHILAYRWLLIDADPDRPADISASDQEHEAAIAHAESIRQKLHAMGWPAPILADSGNGAHLLYRIDLDVTRKDLVQRVLGGLADAFDSEGVHIDQTVFNPSRISKLYGTLACKGDDTHERPHRMARLLVVPEEIHPVSQDLLEAIARQPLPPKAEPRRQVSRRGTPPAFDLTSWIATNHLDVQEPKPWNNGMRWIFNVCPWNEDHTDRSAYIVQFENGAIAAGCQHNSCREKTWQDLRRLYPLAANANGSASPPPPPKSVAGSAPSPDSLPEIIIGEDQLRDMTNQALAAIQQQEKCAPSLFLQAARLVSVGHDEDHRPIIGQMGIPEVREVLTHAANFYRLKKVAGAEELYTKAPCPPPKEIAEQILARQIRKPHLPFPALVAIVEVPVIRPDGSILDKPGYDRTTRLYYAPSKDMPKITVPMNPTREEREAALACIWDAIGEFAYASEADKANALGLLLTPIARPAIQRHIPLALLDAPKRGTGKGLLSDVASIIATGSSSSVLTMSENPDELQKSITALLIEGATVITIDNIVERLQSKHLDAVLTADWWKGRILGVSKMARVPQRATWIATGNNIRLGGDLTRRCYRIRMNAKSSKPHKRKNFTHKDLAGWVKEHRVELVKALLTLARAWYAAGQPRYEHLPSMGTFTGWVETIGGILEYAGVQGFLTNMDELDEQADEDGRQWEAFLQAWRCEVGEAWVPLSTIIKAIQQSAGTAGGAGDVAGGVSENTQNSLGEVLPDTLQVALKEKPATFSVRLGKALDKRIDACFGDENLCLEKMLDTHHKKSLWRVFAGGAGGSSLPSPGEIFETPDSLRRESEKEKNESGSDGKHPPHPPQIAENETMQKSKIGSTSDSIEIAASEDEGKSPQKQQNGMQPPANGKEWEDFDL</sequence>